<dbReference type="SMART" id="SM00240">
    <property type="entry name" value="FHA"/>
    <property type="match status" value="1"/>
</dbReference>
<evidence type="ECO:0000259" key="2">
    <source>
        <dbReference type="PROSITE" id="PS50006"/>
    </source>
</evidence>
<name>A0A5J4WYU3_9EUKA</name>
<dbReference type="InterPro" id="IPR008984">
    <property type="entry name" value="SMAD_FHA_dom_sf"/>
</dbReference>
<feature type="region of interest" description="Disordered" evidence="1">
    <location>
        <begin position="1"/>
        <end position="34"/>
    </location>
</feature>
<dbReference type="Proteomes" id="UP000324800">
    <property type="component" value="Unassembled WGS sequence"/>
</dbReference>
<dbReference type="Gene3D" id="2.60.200.20">
    <property type="match status" value="1"/>
</dbReference>
<gene>
    <name evidence="3" type="ORF">EZS28_004393</name>
</gene>
<evidence type="ECO:0000313" key="4">
    <source>
        <dbReference type="Proteomes" id="UP000324800"/>
    </source>
</evidence>
<dbReference type="InterPro" id="IPR000253">
    <property type="entry name" value="FHA_dom"/>
</dbReference>
<feature type="region of interest" description="Disordered" evidence="1">
    <location>
        <begin position="215"/>
        <end position="275"/>
    </location>
</feature>
<feature type="compositionally biased region" description="Basic and acidic residues" evidence="1">
    <location>
        <begin position="16"/>
        <end position="25"/>
    </location>
</feature>
<dbReference type="EMBL" id="SNRW01000625">
    <property type="protein sequence ID" value="KAA6400081.1"/>
    <property type="molecule type" value="Genomic_DNA"/>
</dbReference>
<dbReference type="PANTHER" id="PTHR23308">
    <property type="entry name" value="NUCLEAR INHIBITOR OF PROTEIN PHOSPHATASE-1"/>
    <property type="match status" value="1"/>
</dbReference>
<reference evidence="3 4" key="1">
    <citation type="submission" date="2019-03" db="EMBL/GenBank/DDBJ databases">
        <title>Single cell metagenomics reveals metabolic interactions within the superorganism composed of flagellate Streblomastix strix and complex community of Bacteroidetes bacteria on its surface.</title>
        <authorList>
            <person name="Treitli S.C."/>
            <person name="Kolisko M."/>
            <person name="Husnik F."/>
            <person name="Keeling P."/>
            <person name="Hampl V."/>
        </authorList>
    </citation>
    <scope>NUCLEOTIDE SEQUENCE [LARGE SCALE GENOMIC DNA]</scope>
    <source>
        <strain evidence="3">ST1C</strain>
    </source>
</reference>
<dbReference type="AlphaFoldDB" id="A0A5J4WYU3"/>
<dbReference type="PROSITE" id="PS50006">
    <property type="entry name" value="FHA_DOMAIN"/>
    <property type="match status" value="1"/>
</dbReference>
<feature type="compositionally biased region" description="Acidic residues" evidence="1">
    <location>
        <begin position="250"/>
        <end position="261"/>
    </location>
</feature>
<comment type="caution">
    <text evidence="3">The sequence shown here is derived from an EMBL/GenBank/DDBJ whole genome shotgun (WGS) entry which is preliminary data.</text>
</comment>
<evidence type="ECO:0000256" key="1">
    <source>
        <dbReference type="SAM" id="MobiDB-lite"/>
    </source>
</evidence>
<feature type="domain" description="FHA" evidence="2">
    <location>
        <begin position="87"/>
        <end position="150"/>
    </location>
</feature>
<dbReference type="SUPFAM" id="SSF49879">
    <property type="entry name" value="SMAD/FHA domain"/>
    <property type="match status" value="1"/>
</dbReference>
<organism evidence="3 4">
    <name type="scientific">Streblomastix strix</name>
    <dbReference type="NCBI Taxonomy" id="222440"/>
    <lineage>
        <taxon>Eukaryota</taxon>
        <taxon>Metamonada</taxon>
        <taxon>Preaxostyla</taxon>
        <taxon>Oxymonadida</taxon>
        <taxon>Streblomastigidae</taxon>
        <taxon>Streblomastix</taxon>
    </lineage>
</organism>
<dbReference type="Pfam" id="PF00498">
    <property type="entry name" value="FHA"/>
    <property type="match status" value="1"/>
</dbReference>
<dbReference type="OrthoDB" id="444265at2759"/>
<dbReference type="InterPro" id="IPR050923">
    <property type="entry name" value="Cell_Proc_Reg/RNA_Proc"/>
</dbReference>
<evidence type="ECO:0000313" key="3">
    <source>
        <dbReference type="EMBL" id="KAA6400081.1"/>
    </source>
</evidence>
<feature type="compositionally biased region" description="Basic and acidic residues" evidence="1">
    <location>
        <begin position="226"/>
        <end position="241"/>
    </location>
</feature>
<protein>
    <submittedName>
        <fullName evidence="3">Putative smad nuclear-interacting protein 1</fullName>
    </submittedName>
</protein>
<sequence>MDPPKKLPQKYQSQPQDEKPKDQPQKEQPNFRPSGNLVNEGCYYKGIYLKWDNPQDVCLPKAKWRIYVLKGDDIVEEPIQIHKNTSFLFGRDKRIADIPIQHLSTSMQHAVLHFRLIDVIDKDSKTTKRVKPFIVDLNSTNGTFLNGEKLVPNNFYEIREKDIVKFGQSTRDYVFLTEESVSTEGNKDKEYEKKNITGINSDIVTDSDLKQQKEEIIQQIDKKKRTREEGEKQDAEREERIKRKRRRVDEDEEKEEKDEDVVKDIQIMGKEKQYD</sequence>
<proteinExistence type="predicted"/>
<accession>A0A5J4WYU3</accession>